<keyword evidence="4" id="KW-1185">Reference proteome</keyword>
<feature type="transmembrane region" description="Helical" evidence="1">
    <location>
        <begin position="192"/>
        <end position="215"/>
    </location>
</feature>
<comment type="caution">
    <text evidence="3">The sequence shown here is derived from an EMBL/GenBank/DDBJ whole genome shotgun (WGS) entry which is preliminary data.</text>
</comment>
<evidence type="ECO:0008006" key="5">
    <source>
        <dbReference type="Google" id="ProtNLM"/>
    </source>
</evidence>
<dbReference type="PROSITE" id="PS51257">
    <property type="entry name" value="PROKAR_LIPOPROTEIN"/>
    <property type="match status" value="1"/>
</dbReference>
<feature type="signal peptide" evidence="2">
    <location>
        <begin position="1"/>
        <end position="30"/>
    </location>
</feature>
<organism evidence="3 4">
    <name type="scientific">Angustibacter luteus</name>
    <dbReference type="NCBI Taxonomy" id="658456"/>
    <lineage>
        <taxon>Bacteria</taxon>
        <taxon>Bacillati</taxon>
        <taxon>Actinomycetota</taxon>
        <taxon>Actinomycetes</taxon>
        <taxon>Kineosporiales</taxon>
        <taxon>Kineosporiaceae</taxon>
    </lineage>
</organism>
<dbReference type="Proteomes" id="UP001596189">
    <property type="component" value="Unassembled WGS sequence"/>
</dbReference>
<accession>A0ABW1JGF1</accession>
<keyword evidence="1" id="KW-0472">Membrane</keyword>
<keyword evidence="1" id="KW-0812">Transmembrane</keyword>
<feature type="transmembrane region" description="Helical" evidence="1">
    <location>
        <begin position="40"/>
        <end position="57"/>
    </location>
</feature>
<evidence type="ECO:0000313" key="3">
    <source>
        <dbReference type="EMBL" id="MFC6008414.1"/>
    </source>
</evidence>
<reference evidence="4" key="1">
    <citation type="journal article" date="2019" name="Int. J. Syst. Evol. Microbiol.">
        <title>The Global Catalogue of Microorganisms (GCM) 10K type strain sequencing project: providing services to taxonomists for standard genome sequencing and annotation.</title>
        <authorList>
            <consortium name="The Broad Institute Genomics Platform"/>
            <consortium name="The Broad Institute Genome Sequencing Center for Infectious Disease"/>
            <person name="Wu L."/>
            <person name="Ma J."/>
        </authorList>
    </citation>
    <scope>NUCLEOTIDE SEQUENCE [LARGE SCALE GENOMIC DNA]</scope>
    <source>
        <strain evidence="4">KACC 14249</strain>
    </source>
</reference>
<proteinExistence type="predicted"/>
<evidence type="ECO:0000313" key="4">
    <source>
        <dbReference type="Proteomes" id="UP001596189"/>
    </source>
</evidence>
<sequence length="222" mass="23793">MRPARLNATIAWLFMVGSACFVLGSVPAYANAVGGTPDAITYFVGSLFFTSASYAQLVQAQSPAMTDVAQRGSRGPVRFWGWLPHDRGWLAAATQFPGTLFFNVSTLLALVHNATVEQEDQHVWRPDFFGSTLFLVASGFAIASLGIGLAVRRGLVVWWIAWVNMLGSVLFMFSAIASYVVPGTGDLIDVQVSIIGTLLGAVCFLVGAALMLPAWRQTTLTG</sequence>
<feature type="transmembrane region" description="Helical" evidence="1">
    <location>
        <begin position="88"/>
        <end position="108"/>
    </location>
</feature>
<evidence type="ECO:0000256" key="2">
    <source>
        <dbReference type="SAM" id="SignalP"/>
    </source>
</evidence>
<evidence type="ECO:0000256" key="1">
    <source>
        <dbReference type="SAM" id="Phobius"/>
    </source>
</evidence>
<protein>
    <recommendedName>
        <fullName evidence="5">YrhK domain-containing protein</fullName>
    </recommendedName>
</protein>
<feature type="chain" id="PRO_5047461539" description="YrhK domain-containing protein" evidence="2">
    <location>
        <begin position="31"/>
        <end position="222"/>
    </location>
</feature>
<name>A0ABW1JGF1_9ACTN</name>
<dbReference type="RefSeq" id="WP_345714889.1">
    <property type="nucleotide sequence ID" value="NZ_BAABFP010000002.1"/>
</dbReference>
<keyword evidence="1" id="KW-1133">Transmembrane helix</keyword>
<dbReference type="EMBL" id="JBHSRD010000004">
    <property type="protein sequence ID" value="MFC6008414.1"/>
    <property type="molecule type" value="Genomic_DNA"/>
</dbReference>
<gene>
    <name evidence="3" type="ORF">ACFQDO_14850</name>
</gene>
<keyword evidence="2" id="KW-0732">Signal</keyword>
<feature type="transmembrane region" description="Helical" evidence="1">
    <location>
        <begin position="156"/>
        <end position="180"/>
    </location>
</feature>
<feature type="transmembrane region" description="Helical" evidence="1">
    <location>
        <begin position="128"/>
        <end position="149"/>
    </location>
</feature>